<dbReference type="KEGG" id="cpeg:CPELA_05250"/>
<dbReference type="AlphaFoldDB" id="A0A410W8P2"/>
<accession>A0A410W8P2</accession>
<dbReference type="EMBL" id="CP035299">
    <property type="protein sequence ID" value="QAU52322.1"/>
    <property type="molecule type" value="Genomic_DNA"/>
</dbReference>
<evidence type="ECO:0000313" key="2">
    <source>
        <dbReference type="EMBL" id="QAU52322.1"/>
    </source>
</evidence>
<keyword evidence="3" id="KW-1185">Reference proteome</keyword>
<name>A0A410W8P2_9CORY</name>
<sequence length="51" mass="5028">MAAARVATHDGSHNGSQGGCPKPKKAQAGGLNISVLEESETHVGVIGSGKS</sequence>
<feature type="region of interest" description="Disordered" evidence="1">
    <location>
        <begin position="1"/>
        <end position="27"/>
    </location>
</feature>
<dbReference type="Proteomes" id="UP000288929">
    <property type="component" value="Chromosome"/>
</dbReference>
<evidence type="ECO:0000256" key="1">
    <source>
        <dbReference type="SAM" id="MobiDB-lite"/>
    </source>
</evidence>
<protein>
    <submittedName>
        <fullName evidence="2">Uncharacterized protein</fullName>
    </submittedName>
</protein>
<gene>
    <name evidence="2" type="ORF">CPELA_05250</name>
</gene>
<organism evidence="2 3">
    <name type="scientific">Corynebacterium pelargi</name>
    <dbReference type="NCBI Taxonomy" id="1471400"/>
    <lineage>
        <taxon>Bacteria</taxon>
        <taxon>Bacillati</taxon>
        <taxon>Actinomycetota</taxon>
        <taxon>Actinomycetes</taxon>
        <taxon>Mycobacteriales</taxon>
        <taxon>Corynebacteriaceae</taxon>
        <taxon>Corynebacterium</taxon>
    </lineage>
</organism>
<proteinExistence type="predicted"/>
<reference evidence="2 3" key="1">
    <citation type="submission" date="2019-01" db="EMBL/GenBank/DDBJ databases">
        <authorList>
            <person name="Ruckert C."/>
            <person name="Busche T."/>
            <person name="Kalinowski J."/>
        </authorList>
    </citation>
    <scope>NUCLEOTIDE SEQUENCE [LARGE SCALE GENOMIC DNA]</scope>
    <source>
        <strain evidence="2 3">136/3</strain>
    </source>
</reference>
<evidence type="ECO:0000313" key="3">
    <source>
        <dbReference type="Proteomes" id="UP000288929"/>
    </source>
</evidence>